<dbReference type="EMBL" id="CP012023">
    <property type="protein sequence ID" value="ALI54407.1"/>
    <property type="molecule type" value="Genomic_DNA"/>
</dbReference>
<reference evidence="1 2" key="1">
    <citation type="submission" date="2015-05" db="EMBL/GenBank/DDBJ databases">
        <authorList>
            <person name="Wang D.B."/>
            <person name="Wang M."/>
        </authorList>
    </citation>
    <scope>NUCLEOTIDE SEQUENCE [LARGE SCALE GENOMIC DNA]</scope>
    <source>
        <strain evidence="1 2">IMCC 12053</strain>
    </source>
</reference>
<dbReference type="Proteomes" id="UP000064920">
    <property type="component" value="Chromosome"/>
</dbReference>
<evidence type="ECO:0000313" key="2">
    <source>
        <dbReference type="Proteomes" id="UP000064920"/>
    </source>
</evidence>
<dbReference type="PATRIC" id="fig|1397108.4.peg.471"/>
<protein>
    <submittedName>
        <fullName evidence="1">Uncharacterized protein</fullName>
    </submittedName>
</protein>
<proteinExistence type="predicted"/>
<dbReference type="STRING" id="1397108.IMCC12053_458"/>
<gene>
    <name evidence="1" type="ORF">IMCC12053_458</name>
</gene>
<dbReference type="KEGG" id="cmar:IMCC12053_458"/>
<organism evidence="1 2">
    <name type="scientific">Celeribacter marinus</name>
    <dbReference type="NCBI Taxonomy" id="1397108"/>
    <lineage>
        <taxon>Bacteria</taxon>
        <taxon>Pseudomonadati</taxon>
        <taxon>Pseudomonadota</taxon>
        <taxon>Alphaproteobacteria</taxon>
        <taxon>Rhodobacterales</taxon>
        <taxon>Roseobacteraceae</taxon>
        <taxon>Celeribacter</taxon>
    </lineage>
</organism>
<keyword evidence="2" id="KW-1185">Reference proteome</keyword>
<name>A0A0P0A7T4_9RHOB</name>
<evidence type="ECO:0000313" key="1">
    <source>
        <dbReference type="EMBL" id="ALI54407.1"/>
    </source>
</evidence>
<accession>A0A0P0A7T4</accession>
<dbReference type="AlphaFoldDB" id="A0A0P0A7T4"/>
<sequence>MTFPHLITEHFASRWRKAMAHSNVYFRGWGSRVLARATIALRECLRTRARDG</sequence>